<dbReference type="PRINTS" id="PR00081">
    <property type="entry name" value="GDHRDH"/>
</dbReference>
<dbReference type="Pfam" id="PF00106">
    <property type="entry name" value="adh_short"/>
    <property type="match status" value="1"/>
</dbReference>
<keyword evidence="2" id="KW-0521">NADP</keyword>
<evidence type="ECO:0000256" key="4">
    <source>
        <dbReference type="RuleBase" id="RU000363"/>
    </source>
</evidence>
<dbReference type="GO" id="GO:0016491">
    <property type="term" value="F:oxidoreductase activity"/>
    <property type="evidence" value="ECO:0007669"/>
    <property type="project" value="UniProtKB-KW"/>
</dbReference>
<dbReference type="PANTHER" id="PTHR43391">
    <property type="entry name" value="RETINOL DEHYDROGENASE-RELATED"/>
    <property type="match status" value="1"/>
</dbReference>
<name>A0A0E2AZE9_9LEPT</name>
<evidence type="ECO:0000256" key="3">
    <source>
        <dbReference type="ARBA" id="ARBA00023002"/>
    </source>
</evidence>
<evidence type="ECO:0000256" key="2">
    <source>
        <dbReference type="ARBA" id="ARBA00022857"/>
    </source>
</evidence>
<proteinExistence type="inferred from homology"/>
<dbReference type="EMBL" id="AHMY02000056">
    <property type="protein sequence ID" value="EKO14325.1"/>
    <property type="molecule type" value="Genomic_DNA"/>
</dbReference>
<accession>A0A0E2AZE9</accession>
<sequence>MILFITGCAGGLGKKLAEEAFAAGHSILITDINEKELKKFAAPWKNEKDRVIVSKLDVTSPSDWKKVMDLAIKKWGKIDVLLNVAGYLLPGYIYEIPVNHIDRHIDINTKGVMYGTREAAIRMVTTGSGHIVNIASLAGVAPISGISLYSTSKFAVRGFTLAIAQELKEKNVHITVVCPDAIKTPMLDLQKDYEQASMTFSGNTFLTAEEVSKIILGKVLSKKPLEVLIPSSRGILAKIGNFFPATAFILGPILRKKGLKKQSSYTKDKV</sequence>
<evidence type="ECO:0000313" key="6">
    <source>
        <dbReference type="Proteomes" id="UP000006253"/>
    </source>
</evidence>
<dbReference type="Proteomes" id="UP000006253">
    <property type="component" value="Unassembled WGS sequence"/>
</dbReference>
<dbReference type="CDD" id="cd05233">
    <property type="entry name" value="SDR_c"/>
    <property type="match status" value="1"/>
</dbReference>
<protein>
    <submittedName>
        <fullName evidence="5">KR domain protein</fullName>
    </submittedName>
</protein>
<keyword evidence="3" id="KW-0560">Oxidoreductase</keyword>
<organism evidence="5 6">
    <name type="scientific">Leptospira kirschneri str. H1</name>
    <dbReference type="NCBI Taxonomy" id="1049966"/>
    <lineage>
        <taxon>Bacteria</taxon>
        <taxon>Pseudomonadati</taxon>
        <taxon>Spirochaetota</taxon>
        <taxon>Spirochaetia</taxon>
        <taxon>Leptospirales</taxon>
        <taxon>Leptospiraceae</taxon>
        <taxon>Leptospira</taxon>
    </lineage>
</organism>
<dbReference type="InterPro" id="IPR020904">
    <property type="entry name" value="Sc_DH/Rdtase_CS"/>
</dbReference>
<dbReference type="PANTHER" id="PTHR43391:SF14">
    <property type="entry name" value="DEHYDROGENASE_REDUCTASE SDR FAMILY PROTEIN 7-LIKE"/>
    <property type="match status" value="1"/>
</dbReference>
<dbReference type="AlphaFoldDB" id="A0A0E2AZE9"/>
<comment type="caution">
    <text evidence="5">The sequence shown here is derived from an EMBL/GenBank/DDBJ whole genome shotgun (WGS) entry which is preliminary data.</text>
</comment>
<dbReference type="PRINTS" id="PR00080">
    <property type="entry name" value="SDRFAMILY"/>
</dbReference>
<dbReference type="PROSITE" id="PS00061">
    <property type="entry name" value="ADH_SHORT"/>
    <property type="match status" value="1"/>
</dbReference>
<evidence type="ECO:0000256" key="1">
    <source>
        <dbReference type="ARBA" id="ARBA00006484"/>
    </source>
</evidence>
<reference evidence="5 6" key="1">
    <citation type="submission" date="2012-10" db="EMBL/GenBank/DDBJ databases">
        <authorList>
            <person name="Harkins D.M."/>
            <person name="Durkin A.S."/>
            <person name="Brinkac L.M."/>
            <person name="Selengut J.D."/>
            <person name="Sanka R."/>
            <person name="DePew J."/>
            <person name="Purushe J."/>
            <person name="Peacock S.J."/>
            <person name="Thaipadungpanit J."/>
            <person name="Wuthiekanun V.W."/>
            <person name="Day N.P."/>
            <person name="Vinetz J.M."/>
            <person name="Sutton G.G."/>
            <person name="Nelson W.C."/>
            <person name="Fouts D.E."/>
        </authorList>
    </citation>
    <scope>NUCLEOTIDE SEQUENCE [LARGE SCALE GENOMIC DNA]</scope>
    <source>
        <strain evidence="5 6">H1</strain>
    </source>
</reference>
<dbReference type="Gene3D" id="3.40.50.720">
    <property type="entry name" value="NAD(P)-binding Rossmann-like Domain"/>
    <property type="match status" value="1"/>
</dbReference>
<dbReference type="RefSeq" id="WP_004766505.1">
    <property type="nucleotide sequence ID" value="NZ_AHMY02000056.1"/>
</dbReference>
<gene>
    <name evidence="5" type="ORF">LEP1GSC081_0889</name>
</gene>
<dbReference type="SUPFAM" id="SSF51735">
    <property type="entry name" value="NAD(P)-binding Rossmann-fold domains"/>
    <property type="match status" value="1"/>
</dbReference>
<dbReference type="InterPro" id="IPR002347">
    <property type="entry name" value="SDR_fam"/>
</dbReference>
<dbReference type="InterPro" id="IPR036291">
    <property type="entry name" value="NAD(P)-bd_dom_sf"/>
</dbReference>
<evidence type="ECO:0000313" key="5">
    <source>
        <dbReference type="EMBL" id="EKO14325.1"/>
    </source>
</evidence>
<comment type="similarity">
    <text evidence="1 4">Belongs to the short-chain dehydrogenases/reductases (SDR) family.</text>
</comment>